<reference evidence="3 4" key="1">
    <citation type="submission" date="2018-04" db="EMBL/GenBank/DDBJ databases">
        <title>Active sludge and wastewater microbial communities from Klosterneuburg, Austria.</title>
        <authorList>
            <person name="Wagner M."/>
        </authorList>
    </citation>
    <scope>NUCLEOTIDE SEQUENCE [LARGE SCALE GENOMIC DNA]</scope>
    <source>
        <strain evidence="3 4">Nm4</strain>
    </source>
</reference>
<dbReference type="PANTHER" id="PTHR46268:SF6">
    <property type="entry name" value="UNIVERSAL STRESS PROTEIN UP12"/>
    <property type="match status" value="1"/>
</dbReference>
<dbReference type="SUPFAM" id="SSF52402">
    <property type="entry name" value="Adenine nucleotide alpha hydrolases-like"/>
    <property type="match status" value="1"/>
</dbReference>
<dbReference type="EMBL" id="QAOL01000060">
    <property type="protein sequence ID" value="PTQ78976.1"/>
    <property type="molecule type" value="Genomic_DNA"/>
</dbReference>
<proteinExistence type="inferred from homology"/>
<dbReference type="Gene3D" id="3.40.50.620">
    <property type="entry name" value="HUPs"/>
    <property type="match status" value="1"/>
</dbReference>
<organism evidence="3 4">
    <name type="scientific">Nitrosomonas ureae</name>
    <dbReference type="NCBI Taxonomy" id="44577"/>
    <lineage>
        <taxon>Bacteria</taxon>
        <taxon>Pseudomonadati</taxon>
        <taxon>Pseudomonadota</taxon>
        <taxon>Betaproteobacteria</taxon>
        <taxon>Nitrosomonadales</taxon>
        <taxon>Nitrosomonadaceae</taxon>
        <taxon>Nitrosomonas</taxon>
    </lineage>
</organism>
<dbReference type="PRINTS" id="PR01438">
    <property type="entry name" value="UNVRSLSTRESS"/>
</dbReference>
<dbReference type="RefSeq" id="WP_107787991.1">
    <property type="nucleotide sequence ID" value="NZ_QAOL01000060.1"/>
</dbReference>
<gene>
    <name evidence="3" type="ORF">C8R28_10604</name>
</gene>
<sequence length="259" mass="27947">MINQSESHSTAIQRVMVGTDRSETAEQAVQWAAAFAERYEAELFVVQVIQPQNPTTTKYGAAESTRAAAANEELAIHVQQLAGERGHALVILDANPAMAIVRAAEQEAIDVLVVGNVGMAGRKEFLLGNVPNRISHNARCTVIIVNTQSSSYLANDTMQTIISSAEPPPIEPRLAARGGHIAAVMAKHGLKGLFGRADEQIATDRRRQQAKRLRAALEELGPTFSKLGQILSTRPDLLPAEYIHKGSGLPKNGAYFTGY</sequence>
<evidence type="ECO:0000313" key="4">
    <source>
        <dbReference type="Proteomes" id="UP000244110"/>
    </source>
</evidence>
<dbReference type="Proteomes" id="UP000244110">
    <property type="component" value="Unassembled WGS sequence"/>
</dbReference>
<comment type="similarity">
    <text evidence="1">Belongs to the universal stress protein A family.</text>
</comment>
<evidence type="ECO:0000259" key="2">
    <source>
        <dbReference type="Pfam" id="PF00582"/>
    </source>
</evidence>
<name>A0A2T5I592_9PROT</name>
<protein>
    <submittedName>
        <fullName evidence="3">Universal stress protein family protein</fullName>
    </submittedName>
</protein>
<comment type="caution">
    <text evidence="3">The sequence shown here is derived from an EMBL/GenBank/DDBJ whole genome shotgun (WGS) entry which is preliminary data.</text>
</comment>
<evidence type="ECO:0000256" key="1">
    <source>
        <dbReference type="ARBA" id="ARBA00008791"/>
    </source>
</evidence>
<feature type="domain" description="UspA" evidence="2">
    <location>
        <begin position="13"/>
        <end position="145"/>
    </location>
</feature>
<dbReference type="AlphaFoldDB" id="A0A2T5I592"/>
<accession>A0A2T5I592</accession>
<dbReference type="InterPro" id="IPR006016">
    <property type="entry name" value="UspA"/>
</dbReference>
<dbReference type="Pfam" id="PF00582">
    <property type="entry name" value="Usp"/>
    <property type="match status" value="1"/>
</dbReference>
<dbReference type="PANTHER" id="PTHR46268">
    <property type="entry name" value="STRESS RESPONSE PROTEIN NHAX"/>
    <property type="match status" value="1"/>
</dbReference>
<evidence type="ECO:0000313" key="3">
    <source>
        <dbReference type="EMBL" id="PTQ78976.1"/>
    </source>
</evidence>
<dbReference type="InterPro" id="IPR014729">
    <property type="entry name" value="Rossmann-like_a/b/a_fold"/>
</dbReference>
<dbReference type="InterPro" id="IPR006015">
    <property type="entry name" value="Universal_stress_UspA"/>
</dbReference>
<dbReference type="CDD" id="cd00293">
    <property type="entry name" value="USP-like"/>
    <property type="match status" value="1"/>
</dbReference>